<evidence type="ECO:0000256" key="2">
    <source>
        <dbReference type="SAM" id="MobiDB-lite"/>
    </source>
</evidence>
<organism evidence="3 4">
    <name type="scientific">Clavelina lepadiformis</name>
    <name type="common">Light-bulb sea squirt</name>
    <name type="synonym">Ascidia lepadiformis</name>
    <dbReference type="NCBI Taxonomy" id="159417"/>
    <lineage>
        <taxon>Eukaryota</taxon>
        <taxon>Metazoa</taxon>
        <taxon>Chordata</taxon>
        <taxon>Tunicata</taxon>
        <taxon>Ascidiacea</taxon>
        <taxon>Aplousobranchia</taxon>
        <taxon>Clavelinidae</taxon>
        <taxon>Clavelina</taxon>
    </lineage>
</organism>
<keyword evidence="1" id="KW-0175">Coiled coil</keyword>
<feature type="compositionally biased region" description="Low complexity" evidence="2">
    <location>
        <begin position="384"/>
        <end position="402"/>
    </location>
</feature>
<comment type="caution">
    <text evidence="3">The sequence shown here is derived from an EMBL/GenBank/DDBJ whole genome shotgun (WGS) entry which is preliminary data.</text>
</comment>
<evidence type="ECO:0000256" key="1">
    <source>
        <dbReference type="SAM" id="Coils"/>
    </source>
</evidence>
<evidence type="ECO:0000313" key="3">
    <source>
        <dbReference type="EMBL" id="CAK8696833.1"/>
    </source>
</evidence>
<reference evidence="3 4" key="1">
    <citation type="submission" date="2024-02" db="EMBL/GenBank/DDBJ databases">
        <authorList>
            <person name="Daric V."/>
            <person name="Darras S."/>
        </authorList>
    </citation>
    <scope>NUCLEOTIDE SEQUENCE [LARGE SCALE GENOMIC DNA]</scope>
</reference>
<evidence type="ECO:0000313" key="4">
    <source>
        <dbReference type="Proteomes" id="UP001642483"/>
    </source>
</evidence>
<name>A0ABP0GYK0_CLALP</name>
<feature type="region of interest" description="Disordered" evidence="2">
    <location>
        <begin position="307"/>
        <end position="327"/>
    </location>
</feature>
<evidence type="ECO:0008006" key="5">
    <source>
        <dbReference type="Google" id="ProtNLM"/>
    </source>
</evidence>
<sequence>MMASSRKTPDVQKTLGFMKDSFGYKMSKKVAELTQVVHMLFSRNHEREVELDALRAAYEEEVLRITKEAKNNFERLEYLLRDATRQRHKEVVQAADNTTQLLKQTQEKMELLKQDLSDERAQSTHFRELLSKAQEDLERSKQGTDGVSETLQQTNARLKEREAEVATLKKMHKFTEEKFLVTAKDLEDLKQRFGETEGKLAQSKYNFSKIGKALEESNQRAEELSKKLQLAEEQMKFANRELKKKSKDPKFKFPRAGLLPSRQTSLKDEEIDALKREVERLRMELSNREGNFNRVFAKFQPVVVSSDSNYQKPQNPKMMMVTSSTSDTDAKRKYLPNAILNSVPQNADPHYLPKTAPGSASSVNYVSFNSNSTFQHQKTYAGLSNNHKPSSSSSSRNAASPSFRLVFTK</sequence>
<feature type="coiled-coil region" evidence="1">
    <location>
        <begin position="66"/>
        <end position="122"/>
    </location>
</feature>
<feature type="coiled-coil region" evidence="1">
    <location>
        <begin position="214"/>
        <end position="291"/>
    </location>
</feature>
<accession>A0ABP0GYK0</accession>
<dbReference type="EMBL" id="CAWYQH010000163">
    <property type="protein sequence ID" value="CAK8696833.1"/>
    <property type="molecule type" value="Genomic_DNA"/>
</dbReference>
<gene>
    <name evidence="3" type="ORF">CVLEPA_LOCUS30146</name>
</gene>
<keyword evidence="4" id="KW-1185">Reference proteome</keyword>
<feature type="coiled-coil region" evidence="1">
    <location>
        <begin position="151"/>
        <end position="178"/>
    </location>
</feature>
<protein>
    <recommendedName>
        <fullName evidence="5">Protein FAM184A/B N-terminal domain-containing protein</fullName>
    </recommendedName>
</protein>
<proteinExistence type="predicted"/>
<feature type="region of interest" description="Disordered" evidence="2">
    <location>
        <begin position="378"/>
        <end position="409"/>
    </location>
</feature>
<dbReference type="Proteomes" id="UP001642483">
    <property type="component" value="Unassembled WGS sequence"/>
</dbReference>